<proteinExistence type="predicted"/>
<dbReference type="GeneID" id="119635163"/>
<accession>A0A8U0WIU1</accession>
<evidence type="ECO:0000313" key="1">
    <source>
        <dbReference type="Proteomes" id="UP000092443"/>
    </source>
</evidence>
<dbReference type="RefSeq" id="XP_037885727.1">
    <property type="nucleotide sequence ID" value="XM_038029799.1"/>
</dbReference>
<sequence>MSVSVSAAVLDNIFPTIKEQFNKFVPFQEGYRFSVEDPDGNGKREELKYSVYDEKTDTETVTMYTADEEGPKPPFKIRKLSANVLKSAAG</sequence>
<evidence type="ECO:0000313" key="2">
    <source>
        <dbReference type="RefSeq" id="XP_037885727.1"/>
    </source>
</evidence>
<dbReference type="AlphaFoldDB" id="A0A8U0WIU1"/>
<protein>
    <submittedName>
        <fullName evidence="2">Uncharacterized protein LOC119635163</fullName>
    </submittedName>
</protein>
<dbReference type="Proteomes" id="UP000092443">
    <property type="component" value="Unplaced"/>
</dbReference>
<keyword evidence="1" id="KW-1185">Reference proteome</keyword>
<gene>
    <name evidence="2" type="primary">LOC119635163</name>
</gene>
<organism evidence="1 2">
    <name type="scientific">Glossina fuscipes</name>
    <dbReference type="NCBI Taxonomy" id="7396"/>
    <lineage>
        <taxon>Eukaryota</taxon>
        <taxon>Metazoa</taxon>
        <taxon>Ecdysozoa</taxon>
        <taxon>Arthropoda</taxon>
        <taxon>Hexapoda</taxon>
        <taxon>Insecta</taxon>
        <taxon>Pterygota</taxon>
        <taxon>Neoptera</taxon>
        <taxon>Endopterygota</taxon>
        <taxon>Diptera</taxon>
        <taxon>Brachycera</taxon>
        <taxon>Muscomorpha</taxon>
        <taxon>Hippoboscoidea</taxon>
        <taxon>Glossinidae</taxon>
        <taxon>Glossina</taxon>
    </lineage>
</organism>
<name>A0A8U0WIU1_9MUSC</name>
<reference evidence="2" key="1">
    <citation type="submission" date="2025-08" db="UniProtKB">
        <authorList>
            <consortium name="RefSeq"/>
        </authorList>
    </citation>
    <scope>IDENTIFICATION</scope>
    <source>
        <tissue evidence="2">Whole body pupa</tissue>
    </source>
</reference>
<dbReference type="KEGG" id="gfs:119635163"/>